<dbReference type="GO" id="GO:0007188">
    <property type="term" value="P:adenylate cyclase-modulating G protein-coupled receptor signaling pathway"/>
    <property type="evidence" value="ECO:0007669"/>
    <property type="project" value="TreeGrafter"/>
</dbReference>
<dbReference type="Proteomes" id="UP000759537">
    <property type="component" value="Unassembled WGS sequence"/>
</dbReference>
<dbReference type="GO" id="GO:0005525">
    <property type="term" value="F:GTP binding"/>
    <property type="evidence" value="ECO:0007669"/>
    <property type="project" value="UniProtKB-KW"/>
</dbReference>
<keyword evidence="1 6" id="KW-0479">Metal-binding</keyword>
<dbReference type="SUPFAM" id="SSF52540">
    <property type="entry name" value="P-loop containing nucleoside triphosphate hydrolases"/>
    <property type="match status" value="1"/>
</dbReference>
<reference evidence="8" key="1">
    <citation type="submission" date="2019-10" db="EMBL/GenBank/DDBJ databases">
        <authorList>
            <consortium name="DOE Joint Genome Institute"/>
            <person name="Kuo A."/>
            <person name="Miyauchi S."/>
            <person name="Kiss E."/>
            <person name="Drula E."/>
            <person name="Kohler A."/>
            <person name="Sanchez-Garcia M."/>
            <person name="Andreopoulos B."/>
            <person name="Barry K.W."/>
            <person name="Bonito G."/>
            <person name="Buee M."/>
            <person name="Carver A."/>
            <person name="Chen C."/>
            <person name="Cichocki N."/>
            <person name="Clum A."/>
            <person name="Culley D."/>
            <person name="Crous P.W."/>
            <person name="Fauchery L."/>
            <person name="Girlanda M."/>
            <person name="Hayes R."/>
            <person name="Keri Z."/>
            <person name="LaButti K."/>
            <person name="Lipzen A."/>
            <person name="Lombard V."/>
            <person name="Magnuson J."/>
            <person name="Maillard F."/>
            <person name="Morin E."/>
            <person name="Murat C."/>
            <person name="Nolan M."/>
            <person name="Ohm R."/>
            <person name="Pangilinan J."/>
            <person name="Pereira M."/>
            <person name="Perotto S."/>
            <person name="Peter M."/>
            <person name="Riley R."/>
            <person name="Sitrit Y."/>
            <person name="Stielow B."/>
            <person name="Szollosi G."/>
            <person name="Zifcakova L."/>
            <person name="Stursova M."/>
            <person name="Spatafora J.W."/>
            <person name="Tedersoo L."/>
            <person name="Vaario L.-M."/>
            <person name="Yamada A."/>
            <person name="Yan M."/>
            <person name="Wang P."/>
            <person name="Xu J."/>
            <person name="Bruns T."/>
            <person name="Baldrian P."/>
            <person name="Vilgalys R."/>
            <person name="Henrissat B."/>
            <person name="Grigoriev I.V."/>
            <person name="Hibbett D."/>
            <person name="Nagy L.G."/>
            <person name="Martin F.M."/>
        </authorList>
    </citation>
    <scope>NUCLEOTIDE SEQUENCE</scope>
    <source>
        <strain evidence="8">Prilba</strain>
    </source>
</reference>
<keyword evidence="3 5" id="KW-0342">GTP-binding</keyword>
<keyword evidence="4" id="KW-0807">Transducer</keyword>
<dbReference type="OrthoDB" id="5817230at2759"/>
<evidence type="ECO:0000256" key="2">
    <source>
        <dbReference type="ARBA" id="ARBA00022741"/>
    </source>
</evidence>
<feature type="region of interest" description="Disordered" evidence="7">
    <location>
        <begin position="1"/>
        <end position="24"/>
    </location>
</feature>
<dbReference type="EMBL" id="WHVB01000008">
    <property type="protein sequence ID" value="KAF8480435.1"/>
    <property type="molecule type" value="Genomic_DNA"/>
</dbReference>
<dbReference type="GO" id="GO:0005834">
    <property type="term" value="C:heterotrimeric G-protein complex"/>
    <property type="evidence" value="ECO:0007669"/>
    <property type="project" value="TreeGrafter"/>
</dbReference>
<evidence type="ECO:0000256" key="6">
    <source>
        <dbReference type="PIRSR" id="PIRSR601019-2"/>
    </source>
</evidence>
<dbReference type="FunFam" id="3.40.50.300:FF:000692">
    <property type="entry name" value="Guanine nucleotide-binding protein subunit alpha"/>
    <property type="match status" value="1"/>
</dbReference>
<evidence type="ECO:0000313" key="9">
    <source>
        <dbReference type="Proteomes" id="UP000759537"/>
    </source>
</evidence>
<evidence type="ECO:0000256" key="7">
    <source>
        <dbReference type="SAM" id="MobiDB-lite"/>
    </source>
</evidence>
<evidence type="ECO:0000256" key="5">
    <source>
        <dbReference type="PIRSR" id="PIRSR601019-1"/>
    </source>
</evidence>
<dbReference type="GO" id="GO:0003924">
    <property type="term" value="F:GTPase activity"/>
    <property type="evidence" value="ECO:0007669"/>
    <property type="project" value="InterPro"/>
</dbReference>
<organism evidence="8 9">
    <name type="scientific">Russula ochroleuca</name>
    <dbReference type="NCBI Taxonomy" id="152965"/>
    <lineage>
        <taxon>Eukaryota</taxon>
        <taxon>Fungi</taxon>
        <taxon>Dikarya</taxon>
        <taxon>Basidiomycota</taxon>
        <taxon>Agaricomycotina</taxon>
        <taxon>Agaricomycetes</taxon>
        <taxon>Russulales</taxon>
        <taxon>Russulaceae</taxon>
        <taxon>Russula</taxon>
    </lineage>
</organism>
<dbReference type="GO" id="GO:0031683">
    <property type="term" value="F:G-protein beta/gamma-subunit complex binding"/>
    <property type="evidence" value="ECO:0007669"/>
    <property type="project" value="InterPro"/>
</dbReference>
<keyword evidence="9" id="KW-1185">Reference proteome</keyword>
<evidence type="ECO:0000313" key="8">
    <source>
        <dbReference type="EMBL" id="KAF8480435.1"/>
    </source>
</evidence>
<proteinExistence type="predicted"/>
<feature type="binding site" evidence="6">
    <location>
        <position position="325"/>
    </location>
    <ligand>
        <name>Mg(2+)</name>
        <dbReference type="ChEBI" id="CHEBI:18420"/>
    </ligand>
</feature>
<dbReference type="SMART" id="SM00275">
    <property type="entry name" value="G_alpha"/>
    <property type="match status" value="1"/>
</dbReference>
<evidence type="ECO:0000256" key="3">
    <source>
        <dbReference type="ARBA" id="ARBA00023134"/>
    </source>
</evidence>
<comment type="caution">
    <text evidence="8">The sequence shown here is derived from an EMBL/GenBank/DDBJ whole genome shotgun (WGS) entry which is preliminary data.</text>
</comment>
<feature type="region of interest" description="Disordered" evidence="7">
    <location>
        <begin position="130"/>
        <end position="161"/>
    </location>
</feature>
<dbReference type="Gene3D" id="3.40.50.300">
    <property type="entry name" value="P-loop containing nucleotide triphosphate hydrolases"/>
    <property type="match status" value="1"/>
</dbReference>
<dbReference type="GO" id="GO:0005737">
    <property type="term" value="C:cytoplasm"/>
    <property type="evidence" value="ECO:0007669"/>
    <property type="project" value="TreeGrafter"/>
</dbReference>
<dbReference type="InterPro" id="IPR011025">
    <property type="entry name" value="GproteinA_insert"/>
</dbReference>
<dbReference type="InterPro" id="IPR001019">
    <property type="entry name" value="Gprotein_alpha_su"/>
</dbReference>
<feature type="binding site" evidence="5">
    <location>
        <begin position="411"/>
        <end position="414"/>
    </location>
    <ligand>
        <name>GTP</name>
        <dbReference type="ChEBI" id="CHEBI:37565"/>
    </ligand>
</feature>
<dbReference type="AlphaFoldDB" id="A0A9P5T9G2"/>
<evidence type="ECO:0000256" key="4">
    <source>
        <dbReference type="ARBA" id="ARBA00023224"/>
    </source>
</evidence>
<accession>A0A9P5T9G2</accession>
<dbReference type="InterPro" id="IPR027417">
    <property type="entry name" value="P-loop_NTPase"/>
</dbReference>
<gene>
    <name evidence="8" type="ORF">DFH94DRAFT_742855</name>
</gene>
<name>A0A9P5T9G2_9AGAM</name>
<keyword evidence="6" id="KW-0460">Magnesium</keyword>
<dbReference type="PANTHER" id="PTHR10218:SF360">
    <property type="entry name" value="GUANINE NUCLEOTIDE-BINDING PROTEIN SUBUNIT ALPHA HOMOLOG"/>
    <property type="match status" value="1"/>
</dbReference>
<dbReference type="PROSITE" id="PS51882">
    <property type="entry name" value="G_ALPHA"/>
    <property type="match status" value="1"/>
</dbReference>
<dbReference type="PRINTS" id="PR00318">
    <property type="entry name" value="GPROTEINA"/>
</dbReference>
<reference evidence="8" key="2">
    <citation type="journal article" date="2020" name="Nat. Commun.">
        <title>Large-scale genome sequencing of mycorrhizal fungi provides insights into the early evolution of symbiotic traits.</title>
        <authorList>
            <person name="Miyauchi S."/>
            <person name="Kiss E."/>
            <person name="Kuo A."/>
            <person name="Drula E."/>
            <person name="Kohler A."/>
            <person name="Sanchez-Garcia M."/>
            <person name="Morin E."/>
            <person name="Andreopoulos B."/>
            <person name="Barry K.W."/>
            <person name="Bonito G."/>
            <person name="Buee M."/>
            <person name="Carver A."/>
            <person name="Chen C."/>
            <person name="Cichocki N."/>
            <person name="Clum A."/>
            <person name="Culley D."/>
            <person name="Crous P.W."/>
            <person name="Fauchery L."/>
            <person name="Girlanda M."/>
            <person name="Hayes R.D."/>
            <person name="Keri Z."/>
            <person name="LaButti K."/>
            <person name="Lipzen A."/>
            <person name="Lombard V."/>
            <person name="Magnuson J."/>
            <person name="Maillard F."/>
            <person name="Murat C."/>
            <person name="Nolan M."/>
            <person name="Ohm R.A."/>
            <person name="Pangilinan J."/>
            <person name="Pereira M.F."/>
            <person name="Perotto S."/>
            <person name="Peter M."/>
            <person name="Pfister S."/>
            <person name="Riley R."/>
            <person name="Sitrit Y."/>
            <person name="Stielow J.B."/>
            <person name="Szollosi G."/>
            <person name="Zifcakova L."/>
            <person name="Stursova M."/>
            <person name="Spatafora J.W."/>
            <person name="Tedersoo L."/>
            <person name="Vaario L.M."/>
            <person name="Yamada A."/>
            <person name="Yan M."/>
            <person name="Wang P."/>
            <person name="Xu J."/>
            <person name="Bruns T."/>
            <person name="Baldrian P."/>
            <person name="Vilgalys R."/>
            <person name="Dunand C."/>
            <person name="Henrissat B."/>
            <person name="Grigoriev I.V."/>
            <person name="Hibbett D."/>
            <person name="Nagy L.G."/>
            <person name="Martin F.M."/>
        </authorList>
    </citation>
    <scope>NUCLEOTIDE SEQUENCE</scope>
    <source>
        <strain evidence="8">Prilba</strain>
    </source>
</reference>
<keyword evidence="2 5" id="KW-0547">Nucleotide-binding</keyword>
<dbReference type="SUPFAM" id="SSF47895">
    <property type="entry name" value="Transducin (alpha subunit), insertion domain"/>
    <property type="match status" value="1"/>
</dbReference>
<protein>
    <submittedName>
        <fullName evidence="8">G-alpha-domain-containing protein</fullName>
    </submittedName>
</protein>
<sequence>MRSRTDDDPLTAALTPPHDESPEARAIRVSREEEALRVSQAIDESIRIERQMNKKNKIVRILLLGQSESEFQRVYTPTAFREERIHWRVIIQLNVIRSVQTILAAISAHRRQTSRLRAHSFETRWDSRSGVTSSVRTDGKGKGKARTATFSEFDDDDERPGDAATRYVDVFSSEDDAREDAELDEITQHLEVLRRVEVMLKERLVPPSEDEPVDLGAGPINSSTSALGLAKELFVRPGKWSSGGIGVRPASAVSAEAVDEAQRVLFECRFDMMRLWASMRVREILALRRIRPEEESGFYLNDLDRVSGYSYVPTDDDVLKARLKTIGVSEYKFEMEAGDQRGTQWRIVDVATWVPFFDNVDAIIFLAPISAFDQVLTEDPQVNRLEDSVLLWKGICQNKLLAKVDLVLFLNKCDILQRKLESGIRLSRYVKSYDDRPNDIDTASKYFRGKFSAIQRTYSPVARKFYGYCTSITETTTTAGILASVRDIVLRQNLRSVRLA</sequence>
<dbReference type="GO" id="GO:0001664">
    <property type="term" value="F:G protein-coupled receptor binding"/>
    <property type="evidence" value="ECO:0007669"/>
    <property type="project" value="TreeGrafter"/>
</dbReference>
<dbReference type="PANTHER" id="PTHR10218">
    <property type="entry name" value="GTP-BINDING PROTEIN ALPHA SUBUNIT"/>
    <property type="match status" value="1"/>
</dbReference>
<dbReference type="GO" id="GO:0046872">
    <property type="term" value="F:metal ion binding"/>
    <property type="evidence" value="ECO:0007669"/>
    <property type="project" value="UniProtKB-KW"/>
</dbReference>
<evidence type="ECO:0000256" key="1">
    <source>
        <dbReference type="ARBA" id="ARBA00022723"/>
    </source>
</evidence>
<dbReference type="Pfam" id="PF00503">
    <property type="entry name" value="G-alpha"/>
    <property type="match status" value="1"/>
</dbReference>
<feature type="binding site" evidence="5">
    <location>
        <begin position="319"/>
        <end position="325"/>
    </location>
    <ligand>
        <name>GTP</name>
        <dbReference type="ChEBI" id="CHEBI:37565"/>
    </ligand>
</feature>